<evidence type="ECO:0000256" key="14">
    <source>
        <dbReference type="ARBA" id="ARBA00023136"/>
    </source>
</evidence>
<evidence type="ECO:0000256" key="8">
    <source>
        <dbReference type="ARBA" id="ARBA00022729"/>
    </source>
</evidence>
<comment type="subcellular location">
    <subcellularLocation>
        <location evidence="2">Cell junction</location>
    </subcellularLocation>
    <subcellularLocation>
        <location evidence="1">Cell membrane</location>
        <topology evidence="1">Single-pass type I membrane protein</topology>
    </subcellularLocation>
    <subcellularLocation>
        <location evidence="3">Secreted</location>
    </subcellularLocation>
</comment>
<feature type="domain" description="Cadherin" evidence="24">
    <location>
        <begin position="461"/>
        <end position="565"/>
    </location>
</feature>
<feature type="region of interest" description="Disordered" evidence="21">
    <location>
        <begin position="853"/>
        <end position="925"/>
    </location>
</feature>
<keyword evidence="8 23" id="KW-0732">Signal</keyword>
<feature type="compositionally biased region" description="Polar residues" evidence="21">
    <location>
        <begin position="1327"/>
        <end position="1344"/>
    </location>
</feature>
<name>G5AQR4_HETGA</name>
<keyword evidence="12" id="KW-0965">Cell junction</keyword>
<feature type="chain" id="PRO_5003473564" description="Protocadherin-12" evidence="23">
    <location>
        <begin position="18"/>
        <end position="1585"/>
    </location>
</feature>
<dbReference type="InParanoid" id="G5AQR4"/>
<dbReference type="FunFam" id="2.60.40.60:FF:000003">
    <property type="entry name" value="Protocadherin alpha 2"/>
    <property type="match status" value="1"/>
</dbReference>
<dbReference type="InterPro" id="IPR020894">
    <property type="entry name" value="Cadherin_CS"/>
</dbReference>
<keyword evidence="7 22" id="KW-0812">Transmembrane</keyword>
<dbReference type="SMART" id="SM00112">
    <property type="entry name" value="CA"/>
    <property type="match status" value="8"/>
</dbReference>
<evidence type="ECO:0000256" key="6">
    <source>
        <dbReference type="ARBA" id="ARBA00022553"/>
    </source>
</evidence>
<feature type="transmembrane region" description="Helical" evidence="22">
    <location>
        <begin position="716"/>
        <end position="739"/>
    </location>
</feature>
<dbReference type="Gene3D" id="2.60.40.60">
    <property type="entry name" value="Cadherins"/>
    <property type="match status" value="8"/>
</dbReference>
<accession>G5AQR4</accession>
<dbReference type="GO" id="GO:0005509">
    <property type="term" value="F:calcium ion binding"/>
    <property type="evidence" value="ECO:0007669"/>
    <property type="project" value="UniProtKB-UniRule"/>
</dbReference>
<evidence type="ECO:0000256" key="19">
    <source>
        <dbReference type="ARBA" id="ARBA00082901"/>
    </source>
</evidence>
<evidence type="ECO:0000256" key="9">
    <source>
        <dbReference type="ARBA" id="ARBA00022737"/>
    </source>
</evidence>
<dbReference type="GO" id="GO:0005886">
    <property type="term" value="C:plasma membrane"/>
    <property type="evidence" value="ECO:0007669"/>
    <property type="project" value="UniProtKB-SubCell"/>
</dbReference>
<evidence type="ECO:0000256" key="1">
    <source>
        <dbReference type="ARBA" id="ARBA00004251"/>
    </source>
</evidence>
<evidence type="ECO:0000256" key="16">
    <source>
        <dbReference type="ARBA" id="ARBA00059072"/>
    </source>
</evidence>
<evidence type="ECO:0000256" key="10">
    <source>
        <dbReference type="ARBA" id="ARBA00022837"/>
    </source>
</evidence>
<keyword evidence="6" id="KW-0597">Phosphoprotein</keyword>
<evidence type="ECO:0000256" key="17">
    <source>
        <dbReference type="ARBA" id="ARBA00072301"/>
    </source>
</evidence>
<evidence type="ECO:0000256" key="22">
    <source>
        <dbReference type="SAM" id="Phobius"/>
    </source>
</evidence>
<dbReference type="InterPro" id="IPR050174">
    <property type="entry name" value="Protocadherin/Cadherin-CA"/>
</dbReference>
<evidence type="ECO:0000256" key="12">
    <source>
        <dbReference type="ARBA" id="ARBA00022949"/>
    </source>
</evidence>
<dbReference type="FunFam" id="2.60.40.60:FF:000002">
    <property type="entry name" value="Protocadherin alpha 2"/>
    <property type="match status" value="1"/>
</dbReference>
<dbReference type="GO" id="GO:0070161">
    <property type="term" value="C:anchoring junction"/>
    <property type="evidence" value="ECO:0007669"/>
    <property type="project" value="UniProtKB-SubCell"/>
</dbReference>
<feature type="domain" description="Cadherin" evidence="24">
    <location>
        <begin position="136"/>
        <end position="244"/>
    </location>
</feature>
<keyword evidence="14 22" id="KW-0472">Membrane</keyword>
<evidence type="ECO:0000256" key="11">
    <source>
        <dbReference type="ARBA" id="ARBA00022889"/>
    </source>
</evidence>
<dbReference type="GO" id="GO:0007156">
    <property type="term" value="P:homophilic cell adhesion via plasma membrane adhesion molecules"/>
    <property type="evidence" value="ECO:0007669"/>
    <property type="project" value="InterPro"/>
</dbReference>
<keyword evidence="5" id="KW-0964">Secreted</keyword>
<feature type="domain" description="Cadherin" evidence="24">
    <location>
        <begin position="245"/>
        <end position="352"/>
    </location>
</feature>
<dbReference type="FunFam" id="2.60.40.60:FF:000193">
    <property type="entry name" value="Protocadherin 12"/>
    <property type="match status" value="1"/>
</dbReference>
<dbReference type="FunCoup" id="G5AQR4">
    <property type="interactions" value="146"/>
</dbReference>
<evidence type="ECO:0000256" key="2">
    <source>
        <dbReference type="ARBA" id="ARBA00004282"/>
    </source>
</evidence>
<feature type="region of interest" description="Disordered" evidence="21">
    <location>
        <begin position="1421"/>
        <end position="1455"/>
    </location>
</feature>
<keyword evidence="10 20" id="KW-0106">Calcium</keyword>
<dbReference type="PROSITE" id="PS50268">
    <property type="entry name" value="CADHERIN_2"/>
    <property type="match status" value="8"/>
</dbReference>
<evidence type="ECO:0000313" key="25">
    <source>
        <dbReference type="EMBL" id="EHA99374.1"/>
    </source>
</evidence>
<feature type="domain" description="Cadherin" evidence="24">
    <location>
        <begin position="28"/>
        <end position="135"/>
    </location>
</feature>
<evidence type="ECO:0000259" key="24">
    <source>
        <dbReference type="PROSITE" id="PS50268"/>
    </source>
</evidence>
<evidence type="ECO:0000256" key="5">
    <source>
        <dbReference type="ARBA" id="ARBA00022525"/>
    </source>
</evidence>
<dbReference type="Pfam" id="PF00028">
    <property type="entry name" value="Cadherin"/>
    <property type="match status" value="6"/>
</dbReference>
<evidence type="ECO:0000256" key="21">
    <source>
        <dbReference type="SAM" id="MobiDB-lite"/>
    </source>
</evidence>
<organism evidence="25 26">
    <name type="scientific">Heterocephalus glaber</name>
    <name type="common">Naked mole rat</name>
    <dbReference type="NCBI Taxonomy" id="10181"/>
    <lineage>
        <taxon>Eukaryota</taxon>
        <taxon>Metazoa</taxon>
        <taxon>Chordata</taxon>
        <taxon>Craniata</taxon>
        <taxon>Vertebrata</taxon>
        <taxon>Euteleostomi</taxon>
        <taxon>Mammalia</taxon>
        <taxon>Eutheria</taxon>
        <taxon>Euarchontoglires</taxon>
        <taxon>Glires</taxon>
        <taxon>Rodentia</taxon>
        <taxon>Hystricomorpha</taxon>
        <taxon>Bathyergidae</taxon>
        <taxon>Heterocephalus</taxon>
    </lineage>
</organism>
<dbReference type="Pfam" id="PF08266">
    <property type="entry name" value="Cadherin_2"/>
    <property type="match status" value="1"/>
</dbReference>
<dbReference type="FunFam" id="2.60.40.60:FF:000190">
    <property type="entry name" value="Protocadherin 12"/>
    <property type="match status" value="1"/>
</dbReference>
<dbReference type="PROSITE" id="PS00232">
    <property type="entry name" value="CADHERIN_1"/>
    <property type="match status" value="4"/>
</dbReference>
<keyword evidence="4" id="KW-1003">Cell membrane</keyword>
<dbReference type="CDD" id="cd11304">
    <property type="entry name" value="Cadherin_repeat"/>
    <property type="match status" value="8"/>
</dbReference>
<dbReference type="GO" id="GO:0005576">
    <property type="term" value="C:extracellular region"/>
    <property type="evidence" value="ECO:0007669"/>
    <property type="project" value="UniProtKB-SubCell"/>
</dbReference>
<dbReference type="STRING" id="10181.G5AQR4"/>
<evidence type="ECO:0000256" key="7">
    <source>
        <dbReference type="ARBA" id="ARBA00022692"/>
    </source>
</evidence>
<sequence length="1585" mass="173694">MKPLLQFLLGLLGPGSYLFLSGDCQEVATLTVKYQVREEVPSGTVIGKLSWELAWDERSGPVRATFQVLQLPQALPILVGTEDGLISTVRRLDREYLCQQQDPCLVSFDVLVKEELALIHVDIQVVDINDHQPQFPKGEQELEISESASLHTRIPLDRAFDPDTGPNTVYSYSLAPSEHFALDVIVGPNETKHAELVVVKALDREVRSFFDLVLTAYDSGNPPRSGTSLIKVNVLDSNDNSPVFAESSLELQIREDAAPGTFLINLTATDPDQGPNGEVEFFLGKHIPLEVLHTFSIDAKTGQVTLRQPLDYEKNPAYEVDVQARDLGPNSIPAYCKVFIKVLDVNDNAPSIHITWASQSSLVSEALPKDSFIALVMADDLDSGKNGLVHCWLNQDLDHFRLKRTNGNTYMLLTNATLDREQWPKYTLTLLAQDQGAHPLSAEKQLNIQISDANDNAPVFEKSWYEVSTRENNLPSLHLITIKAHDADLGINGEISYRIQDSPLSHLVAIDPDTGELTAQRSLDYEEMASFELQVIAEDRGQPQLASSISVWISLLDANDNAPEVSHPVLSNGKASLVVLVNASTGHLLVPIETPNGLDPVGADTLPLAPHSSRPFLLVTIVAKDADSGANGELHYSIRSGNEAHLFGLSPDLGQLFINITNGSSLIGSQWELEIVVEDRGSPSLQTQVLLRVMFVTSVDHLRDAVHDPRVLSTSVLMVICLAVLLAIFGLILVLFMSICRTEKKDNRAYNCREAESTYRQQPRRPQKHIQKADIHLVPMLRGQADEPGQVEESHKDAGKEATVEAGWDPCLQAPFHLTPTLYRTLRNQGNQGALAESRELQDTVNLLFNHPRQRNASRENLNLLESPPTPGQARARPLKGCPTGRLAGEQSSEAVPQSPPASSATLRRQRHLNSKVSPEKESSPHQILRSLVRLSVAAFAERNPVEEITVDSPPVQRSLDYEEMASFELQVIAEDRGQPQLASSISVWISLLDANDNAPEVSHPVLSNGKASLVVLVNASTGHLLVPIETPNGLDPVGADTLPLAPHSSRPFLLVTIVAKDADSGANGELHYSIRSGNEAHLFGLSPDLGQLFINITNGSSLIGSQWELEIVVEDRGSPSLQTQVLLRVMFVTSVDHLRDAVHDPRVLSTSVLMVICLAVLLAIFGLILVLFMSICRTEKKDNRAYNCREAESTYRQQPRRPQKHIQKADIHLVPMLRGQADEPGQVEESHKDAGKEATVEAGWDPCLQAPFHLTPTLYRTLRNQGNQGALAESRELQDTVNLLFNHPRQRNASRENLNLLESPPTPGQARARPLKGCPTGRLAGEQSSEAVPQSPPASSATLRRQRHLNSKVSPEKESSPHQILRSLVRLSVAAFAERNPVEEITVDSPPVQQISQLLSLLHQGQFQPKPNHRGNKYLAKSGGGRSAVPDTDGPGARAGGQAEPDLEEGPLDQEEDLSVKRLLEEELSSLLDPYTGLALDRLSAPDPAWMARLSLPLTTNYRDNVMSPDAAVSEEPRTFQTFGKAAAAPELSPTGTRLASTFLSEMSSLLEMLLEQRSGGPAAALGLWQDPQSGPGHQRSIRD</sequence>
<gene>
    <name evidence="25" type="ORF">GW7_10591</name>
</gene>
<dbReference type="PRINTS" id="PR00205">
    <property type="entry name" value="CADHERIN"/>
</dbReference>
<dbReference type="PANTHER" id="PTHR24028">
    <property type="entry name" value="CADHERIN-87A"/>
    <property type="match status" value="1"/>
</dbReference>
<dbReference type="eggNOG" id="KOG3594">
    <property type="taxonomic scope" value="Eukaryota"/>
</dbReference>
<dbReference type="InterPro" id="IPR013164">
    <property type="entry name" value="Cadherin_N"/>
</dbReference>
<feature type="domain" description="Cadherin" evidence="24">
    <location>
        <begin position="956"/>
        <end position="1002"/>
    </location>
</feature>
<dbReference type="InterPro" id="IPR002126">
    <property type="entry name" value="Cadherin-like_dom"/>
</dbReference>
<evidence type="ECO:0000313" key="26">
    <source>
        <dbReference type="Proteomes" id="UP000006813"/>
    </source>
</evidence>
<evidence type="ECO:0000256" key="18">
    <source>
        <dbReference type="ARBA" id="ARBA00078833"/>
    </source>
</evidence>
<feature type="region of interest" description="Disordered" evidence="21">
    <location>
        <begin position="1290"/>
        <end position="1363"/>
    </location>
</feature>
<dbReference type="FunFam" id="2.60.40.60:FF:000247">
    <property type="entry name" value="Protocadherin 12"/>
    <property type="match status" value="2"/>
</dbReference>
<evidence type="ECO:0000256" key="13">
    <source>
        <dbReference type="ARBA" id="ARBA00022989"/>
    </source>
</evidence>
<keyword evidence="13 22" id="KW-1133">Transmembrane helix</keyword>
<feature type="compositionally biased region" description="Acidic residues" evidence="21">
    <location>
        <begin position="1446"/>
        <end position="1455"/>
    </location>
</feature>
<evidence type="ECO:0000256" key="3">
    <source>
        <dbReference type="ARBA" id="ARBA00004613"/>
    </source>
</evidence>
<proteinExistence type="predicted"/>
<dbReference type="FunFam" id="2.60.40.60:FF:000007">
    <property type="entry name" value="Protocadherin alpha 2"/>
    <property type="match status" value="1"/>
</dbReference>
<protein>
    <recommendedName>
        <fullName evidence="17">Protocadherin-12</fullName>
    </recommendedName>
    <alternativeName>
        <fullName evidence="19">Vascular cadherin-2</fullName>
    </alternativeName>
    <alternativeName>
        <fullName evidence="18">Vascular endothelial cadherin-2</fullName>
    </alternativeName>
</protein>
<dbReference type="EMBL" id="JH166503">
    <property type="protein sequence ID" value="EHA99374.1"/>
    <property type="molecule type" value="Genomic_DNA"/>
</dbReference>
<feature type="domain" description="Cadherin" evidence="24">
    <location>
        <begin position="1055"/>
        <end position="1148"/>
    </location>
</feature>
<dbReference type="PANTHER" id="PTHR24028:SF42">
    <property type="entry name" value="PROTOCADHERIN-12"/>
    <property type="match status" value="1"/>
</dbReference>
<feature type="domain" description="Cadherin" evidence="24">
    <location>
        <begin position="618"/>
        <end position="711"/>
    </location>
</feature>
<reference evidence="25 26" key="1">
    <citation type="journal article" date="2011" name="Nature">
        <title>Genome sequencing reveals insights into physiology and longevity of the naked mole rat.</title>
        <authorList>
            <person name="Kim E.B."/>
            <person name="Fang X."/>
            <person name="Fushan A.A."/>
            <person name="Huang Z."/>
            <person name="Lobanov A.V."/>
            <person name="Han L."/>
            <person name="Marino S.M."/>
            <person name="Sun X."/>
            <person name="Turanov A.A."/>
            <person name="Yang P."/>
            <person name="Yim S.H."/>
            <person name="Zhao X."/>
            <person name="Kasaikina M.V."/>
            <person name="Stoletzki N."/>
            <person name="Peng C."/>
            <person name="Polak P."/>
            <person name="Xiong Z."/>
            <person name="Kiezun A."/>
            <person name="Zhu Y."/>
            <person name="Chen Y."/>
            <person name="Kryukov G.V."/>
            <person name="Zhang Q."/>
            <person name="Peshkin L."/>
            <person name="Yang L."/>
            <person name="Bronson R.T."/>
            <person name="Buffenstein R."/>
            <person name="Wang B."/>
            <person name="Han C."/>
            <person name="Li Q."/>
            <person name="Chen L."/>
            <person name="Zhao W."/>
            <person name="Sunyaev S.R."/>
            <person name="Park T.J."/>
            <person name="Zhang G."/>
            <person name="Wang J."/>
            <person name="Gladyshev V.N."/>
        </authorList>
    </citation>
    <scope>NUCLEOTIDE SEQUENCE [LARGE SCALE GENOMIC DNA]</scope>
</reference>
<evidence type="ECO:0000256" key="23">
    <source>
        <dbReference type="SAM" id="SignalP"/>
    </source>
</evidence>
<comment type="function">
    <text evidence="16">Cellular adhesion molecule that may play an important role in cell-cell interactions at interendothelial junctions. Acts as a regulator of cell migration, probably via increasing cell-cell adhesion. Promotes homotypic calcium-dependent aggregation and adhesion and clusters at intercellular junctions. Unable to bind to catenins, weakly associates with the cytoskeleton.</text>
</comment>
<feature type="region of interest" description="Disordered" evidence="21">
    <location>
        <begin position="1565"/>
        <end position="1585"/>
    </location>
</feature>
<feature type="compositionally biased region" description="Polar residues" evidence="21">
    <location>
        <begin position="890"/>
        <end position="907"/>
    </location>
</feature>
<keyword evidence="15" id="KW-0325">Glycoprotein</keyword>
<dbReference type="SUPFAM" id="SSF49313">
    <property type="entry name" value="Cadherin-like"/>
    <property type="match status" value="7"/>
</dbReference>
<evidence type="ECO:0000256" key="15">
    <source>
        <dbReference type="ARBA" id="ARBA00023180"/>
    </source>
</evidence>
<feature type="transmembrane region" description="Helical" evidence="22">
    <location>
        <begin position="1153"/>
        <end position="1176"/>
    </location>
</feature>
<evidence type="ECO:0000256" key="20">
    <source>
        <dbReference type="PROSITE-ProRule" id="PRU00043"/>
    </source>
</evidence>
<keyword evidence="11" id="KW-0130">Cell adhesion</keyword>
<keyword evidence="9" id="KW-0677">Repeat</keyword>
<feature type="signal peptide" evidence="23">
    <location>
        <begin position="1"/>
        <end position="17"/>
    </location>
</feature>
<dbReference type="Proteomes" id="UP000006813">
    <property type="component" value="Unassembled WGS sequence"/>
</dbReference>
<evidence type="ECO:0000256" key="4">
    <source>
        <dbReference type="ARBA" id="ARBA00022475"/>
    </source>
</evidence>
<dbReference type="InterPro" id="IPR015919">
    <property type="entry name" value="Cadherin-like_sf"/>
</dbReference>
<feature type="domain" description="Cadherin" evidence="24">
    <location>
        <begin position="355"/>
        <end position="460"/>
    </location>
</feature>